<evidence type="ECO:0008006" key="3">
    <source>
        <dbReference type="Google" id="ProtNLM"/>
    </source>
</evidence>
<gene>
    <name evidence="1" type="ORF">PIB30_066999</name>
</gene>
<evidence type="ECO:0000313" key="2">
    <source>
        <dbReference type="Proteomes" id="UP001341840"/>
    </source>
</evidence>
<dbReference type="EMBL" id="JASCZI010121521">
    <property type="protein sequence ID" value="MED6162085.1"/>
    <property type="molecule type" value="Genomic_DNA"/>
</dbReference>
<reference evidence="1 2" key="1">
    <citation type="journal article" date="2023" name="Plants (Basel)">
        <title>Bridging the Gap: Combining Genomics and Transcriptomics Approaches to Understand Stylosanthes scabra, an Orphan Legume from the Brazilian Caatinga.</title>
        <authorList>
            <person name="Ferreira-Neto J.R.C."/>
            <person name="da Silva M.D."/>
            <person name="Binneck E."/>
            <person name="de Melo N.F."/>
            <person name="da Silva R.H."/>
            <person name="de Melo A.L.T.M."/>
            <person name="Pandolfi V."/>
            <person name="Bustamante F.O."/>
            <person name="Brasileiro-Vidal A.C."/>
            <person name="Benko-Iseppon A.M."/>
        </authorList>
    </citation>
    <scope>NUCLEOTIDE SEQUENCE [LARGE SCALE GENOMIC DNA]</scope>
    <source>
        <tissue evidence="1">Leaves</tissue>
    </source>
</reference>
<sequence length="286" mass="32767">MSVKKERGSGLPYLGDDILFKIFVKCHPKTVGRLMALSKFWSKRLTGKLFWEEIALQPPVKLVEYGYFVIIGSDRGNMCIRCLETREVVRDDFTVSPRLIDFLKSGGMKTVWFLDDMDNCIRVALRVEGSNVWFGRKDMNVIKSLYSSGEILLAHVEYRHSDLSSLYVTTMENKVLTPKREVAFFAGRVLPPEIQDKMKEKYGVVFTVNRLGSHQFKAEEVCHEQSFLQSLPEESIAVNIPLARIVGAWQTVTTSFHVGNIHVPRGRIPRRVRGTPVKGRHWPRLL</sequence>
<dbReference type="Proteomes" id="UP001341840">
    <property type="component" value="Unassembled WGS sequence"/>
</dbReference>
<comment type="caution">
    <text evidence="1">The sequence shown here is derived from an EMBL/GenBank/DDBJ whole genome shotgun (WGS) entry which is preliminary data.</text>
</comment>
<name>A0ABU6UNH5_9FABA</name>
<protein>
    <recommendedName>
        <fullName evidence="3">F-box domain-containing protein</fullName>
    </recommendedName>
</protein>
<organism evidence="1 2">
    <name type="scientific">Stylosanthes scabra</name>
    <dbReference type="NCBI Taxonomy" id="79078"/>
    <lineage>
        <taxon>Eukaryota</taxon>
        <taxon>Viridiplantae</taxon>
        <taxon>Streptophyta</taxon>
        <taxon>Embryophyta</taxon>
        <taxon>Tracheophyta</taxon>
        <taxon>Spermatophyta</taxon>
        <taxon>Magnoliopsida</taxon>
        <taxon>eudicotyledons</taxon>
        <taxon>Gunneridae</taxon>
        <taxon>Pentapetalae</taxon>
        <taxon>rosids</taxon>
        <taxon>fabids</taxon>
        <taxon>Fabales</taxon>
        <taxon>Fabaceae</taxon>
        <taxon>Papilionoideae</taxon>
        <taxon>50 kb inversion clade</taxon>
        <taxon>dalbergioids sensu lato</taxon>
        <taxon>Dalbergieae</taxon>
        <taxon>Pterocarpus clade</taxon>
        <taxon>Stylosanthes</taxon>
    </lineage>
</organism>
<dbReference type="SUPFAM" id="SSF81383">
    <property type="entry name" value="F-box domain"/>
    <property type="match status" value="1"/>
</dbReference>
<keyword evidence="2" id="KW-1185">Reference proteome</keyword>
<proteinExistence type="predicted"/>
<dbReference type="InterPro" id="IPR036047">
    <property type="entry name" value="F-box-like_dom_sf"/>
</dbReference>
<accession>A0ABU6UNH5</accession>
<evidence type="ECO:0000313" key="1">
    <source>
        <dbReference type="EMBL" id="MED6162085.1"/>
    </source>
</evidence>